<protein>
    <submittedName>
        <fullName evidence="1">Uncharacterized protein</fullName>
    </submittedName>
</protein>
<reference evidence="1 2" key="1">
    <citation type="submission" date="2019-03" db="EMBL/GenBank/DDBJ databases">
        <title>First draft genome of Liparis tanakae, snailfish: a comprehensive survey of snailfish specific genes.</title>
        <authorList>
            <person name="Kim W."/>
            <person name="Song I."/>
            <person name="Jeong J.-H."/>
            <person name="Kim D."/>
            <person name="Kim S."/>
            <person name="Ryu S."/>
            <person name="Song J.Y."/>
            <person name="Lee S.K."/>
        </authorList>
    </citation>
    <scope>NUCLEOTIDE SEQUENCE [LARGE SCALE GENOMIC DNA]</scope>
    <source>
        <tissue evidence="1">Muscle</tissue>
    </source>
</reference>
<sequence length="78" mass="8776">MTGMEHRTIHPIIDVEMLQSEQQSDFTNEVCSEEHETLSAETCDQSQVQVMGGAPENLQWISTFSPARIFMSSGNCRI</sequence>
<dbReference type="AlphaFoldDB" id="A0A4Z2HV22"/>
<name>A0A4Z2HV22_9TELE</name>
<accession>A0A4Z2HV22</accession>
<evidence type="ECO:0000313" key="1">
    <source>
        <dbReference type="EMBL" id="TNN69547.1"/>
    </source>
</evidence>
<dbReference type="EMBL" id="SRLO01000174">
    <property type="protein sequence ID" value="TNN69547.1"/>
    <property type="molecule type" value="Genomic_DNA"/>
</dbReference>
<proteinExistence type="predicted"/>
<comment type="caution">
    <text evidence="1">The sequence shown here is derived from an EMBL/GenBank/DDBJ whole genome shotgun (WGS) entry which is preliminary data.</text>
</comment>
<evidence type="ECO:0000313" key="2">
    <source>
        <dbReference type="Proteomes" id="UP000314294"/>
    </source>
</evidence>
<keyword evidence="2" id="KW-1185">Reference proteome</keyword>
<organism evidence="1 2">
    <name type="scientific">Liparis tanakae</name>
    <name type="common">Tanaka's snailfish</name>
    <dbReference type="NCBI Taxonomy" id="230148"/>
    <lineage>
        <taxon>Eukaryota</taxon>
        <taxon>Metazoa</taxon>
        <taxon>Chordata</taxon>
        <taxon>Craniata</taxon>
        <taxon>Vertebrata</taxon>
        <taxon>Euteleostomi</taxon>
        <taxon>Actinopterygii</taxon>
        <taxon>Neopterygii</taxon>
        <taxon>Teleostei</taxon>
        <taxon>Neoteleostei</taxon>
        <taxon>Acanthomorphata</taxon>
        <taxon>Eupercaria</taxon>
        <taxon>Perciformes</taxon>
        <taxon>Cottioidei</taxon>
        <taxon>Cottales</taxon>
        <taxon>Liparidae</taxon>
        <taxon>Liparis</taxon>
    </lineage>
</organism>
<gene>
    <name evidence="1" type="ORF">EYF80_020192</name>
</gene>
<dbReference type="Proteomes" id="UP000314294">
    <property type="component" value="Unassembled WGS sequence"/>
</dbReference>